<name>Q09AM4_STIAD</name>
<comment type="caution">
    <text evidence="2">The sequence shown here is derived from an EMBL/GenBank/DDBJ whole genome shotgun (WGS) entry which is preliminary data.</text>
</comment>
<dbReference type="AlphaFoldDB" id="Q09AM4"/>
<organism evidence="2 3">
    <name type="scientific">Stigmatella aurantiaca (strain DW4/3-1)</name>
    <dbReference type="NCBI Taxonomy" id="378806"/>
    <lineage>
        <taxon>Bacteria</taxon>
        <taxon>Pseudomonadati</taxon>
        <taxon>Myxococcota</taxon>
        <taxon>Myxococcia</taxon>
        <taxon>Myxococcales</taxon>
        <taxon>Cystobacterineae</taxon>
        <taxon>Archangiaceae</taxon>
        <taxon>Stigmatella</taxon>
    </lineage>
</organism>
<accession>Q09AM4</accession>
<feature type="region of interest" description="Disordered" evidence="1">
    <location>
        <begin position="162"/>
        <end position="193"/>
    </location>
</feature>
<reference evidence="2 3" key="1">
    <citation type="submission" date="2006-04" db="EMBL/GenBank/DDBJ databases">
        <authorList>
            <person name="Nierman W.C."/>
        </authorList>
    </citation>
    <scope>NUCLEOTIDE SEQUENCE [LARGE SCALE GENOMIC DNA]</scope>
    <source>
        <strain evidence="2 3">DW4/3-1</strain>
    </source>
</reference>
<evidence type="ECO:0000313" key="2">
    <source>
        <dbReference type="EMBL" id="EAU68781.1"/>
    </source>
</evidence>
<protein>
    <submittedName>
        <fullName evidence="2">Uncharacterized protein</fullName>
    </submittedName>
</protein>
<gene>
    <name evidence="2" type="ORF">STIAU_8554</name>
</gene>
<dbReference type="EMBL" id="AAMD01000012">
    <property type="protein sequence ID" value="EAU68781.1"/>
    <property type="molecule type" value="Genomic_DNA"/>
</dbReference>
<sequence length="578" mass="61901">MVVEVAIGIREAELAGALVGDLLGDLHHLAGRLGRGGYQLLVVDERGDLVVQRQAVHGAPVRHRIQGGGDEALLQRVVHEEVDGLDGVARFDPAAQPVLREDEEVRPLAARHGGGDLVGEGVIRHRQCRHLHPLGGVGRVVLGHQLVHRRLLLGAVGVPEDQLGGGGGQGQQAEHAKTDGRGQQSQGLHGGLQESGGKALLGLGVEEVQRVQLHAHRQRVAGLGRLRRGEPVDEGVGALAGVDDDLVAQGLDDLHLRLEGGRLAARGQPGGEQVVGADAHLHLEVALARGHRAQALGHRQAEALSDQRGGLGVQGGVQEVHRRGADELGDEDVGGALVHLQRRAELLQLAILHHRDAVAHRHRFDLIVRHVDARHAQALLELFDLRAHGHAQLGVQVGQRLVEEEHGRLAHDGAAQGHALALATGQLFGLAVQEVGDGQHLGRLVHQLVHLRARRLADLQAELEVLPHGHVRIERVVLEHHRHVALLGRELVHHAAADGDGAAGDLLQAGDHPQRGGFTAARGPHEHQELMVLDVEVEPLDDGHSAVPLRHVLERYLGHPALFPVLRCLWVCVVSRAS</sequence>
<dbReference type="AntiFam" id="ANF00095">
    <property type="entry name" value="Shadow ORF (opposite ABC transporters)"/>
</dbReference>
<evidence type="ECO:0000256" key="1">
    <source>
        <dbReference type="SAM" id="MobiDB-lite"/>
    </source>
</evidence>
<dbReference type="Proteomes" id="UP000032702">
    <property type="component" value="Unassembled WGS sequence"/>
</dbReference>
<evidence type="ECO:0000313" key="3">
    <source>
        <dbReference type="Proteomes" id="UP000032702"/>
    </source>
</evidence>
<proteinExistence type="predicted"/>